<evidence type="ECO:0000313" key="1">
    <source>
        <dbReference type="EMBL" id="KAK8946722.1"/>
    </source>
</evidence>
<reference evidence="1 2" key="1">
    <citation type="journal article" date="2022" name="Nat. Plants">
        <title>Genomes of leafy and leafless Platanthera orchids illuminate the evolution of mycoheterotrophy.</title>
        <authorList>
            <person name="Li M.H."/>
            <person name="Liu K.W."/>
            <person name="Li Z."/>
            <person name="Lu H.C."/>
            <person name="Ye Q.L."/>
            <person name="Zhang D."/>
            <person name="Wang J.Y."/>
            <person name="Li Y.F."/>
            <person name="Zhong Z.M."/>
            <person name="Liu X."/>
            <person name="Yu X."/>
            <person name="Liu D.K."/>
            <person name="Tu X.D."/>
            <person name="Liu B."/>
            <person name="Hao Y."/>
            <person name="Liao X.Y."/>
            <person name="Jiang Y.T."/>
            <person name="Sun W.H."/>
            <person name="Chen J."/>
            <person name="Chen Y.Q."/>
            <person name="Ai Y."/>
            <person name="Zhai J.W."/>
            <person name="Wu S.S."/>
            <person name="Zhou Z."/>
            <person name="Hsiao Y.Y."/>
            <person name="Wu W.L."/>
            <person name="Chen Y.Y."/>
            <person name="Lin Y.F."/>
            <person name="Hsu J.L."/>
            <person name="Li C.Y."/>
            <person name="Wang Z.W."/>
            <person name="Zhao X."/>
            <person name="Zhong W.Y."/>
            <person name="Ma X.K."/>
            <person name="Ma L."/>
            <person name="Huang J."/>
            <person name="Chen G.Z."/>
            <person name="Huang M.Z."/>
            <person name="Huang L."/>
            <person name="Peng D.H."/>
            <person name="Luo Y.B."/>
            <person name="Zou S.Q."/>
            <person name="Chen S.P."/>
            <person name="Lan S."/>
            <person name="Tsai W.C."/>
            <person name="Van de Peer Y."/>
            <person name="Liu Z.J."/>
        </authorList>
    </citation>
    <scope>NUCLEOTIDE SEQUENCE [LARGE SCALE GENOMIC DNA]</scope>
    <source>
        <strain evidence="1">Lor287</strain>
    </source>
</reference>
<dbReference type="Proteomes" id="UP001418222">
    <property type="component" value="Unassembled WGS sequence"/>
</dbReference>
<keyword evidence="2" id="KW-1185">Reference proteome</keyword>
<organism evidence="1 2">
    <name type="scientific">Platanthera zijinensis</name>
    <dbReference type="NCBI Taxonomy" id="2320716"/>
    <lineage>
        <taxon>Eukaryota</taxon>
        <taxon>Viridiplantae</taxon>
        <taxon>Streptophyta</taxon>
        <taxon>Embryophyta</taxon>
        <taxon>Tracheophyta</taxon>
        <taxon>Spermatophyta</taxon>
        <taxon>Magnoliopsida</taxon>
        <taxon>Liliopsida</taxon>
        <taxon>Asparagales</taxon>
        <taxon>Orchidaceae</taxon>
        <taxon>Orchidoideae</taxon>
        <taxon>Orchideae</taxon>
        <taxon>Orchidinae</taxon>
        <taxon>Platanthera</taxon>
    </lineage>
</organism>
<protein>
    <submittedName>
        <fullName evidence="1">Uncharacterized protein</fullName>
    </submittedName>
</protein>
<accession>A0AAP0BQL0</accession>
<dbReference type="AlphaFoldDB" id="A0AAP0BQL0"/>
<dbReference type="EMBL" id="JBBWWQ010000005">
    <property type="protein sequence ID" value="KAK8946722.1"/>
    <property type="molecule type" value="Genomic_DNA"/>
</dbReference>
<evidence type="ECO:0000313" key="2">
    <source>
        <dbReference type="Proteomes" id="UP001418222"/>
    </source>
</evidence>
<sequence length="60" mass="6852">MLLEIVKTMHSFSIKQGLNLMVSNNTALLVSFAKYDCIKMARSIFDDGHVKCMDIVCWIQ</sequence>
<proteinExistence type="predicted"/>
<comment type="caution">
    <text evidence="1">The sequence shown here is derived from an EMBL/GenBank/DDBJ whole genome shotgun (WGS) entry which is preliminary data.</text>
</comment>
<gene>
    <name evidence="1" type="ORF">KSP39_PZI007511</name>
</gene>
<name>A0AAP0BQL0_9ASPA</name>